<dbReference type="EMBL" id="KY684109">
    <property type="protein sequence ID" value="ARF11718.1"/>
    <property type="molecule type" value="Genomic_DNA"/>
</dbReference>
<evidence type="ECO:0000256" key="4">
    <source>
        <dbReference type="ARBA" id="ARBA00022833"/>
    </source>
</evidence>
<keyword evidence="2" id="KW-0677">Repeat</keyword>
<organism evidence="9">
    <name type="scientific">Klosneuvirus KNV1</name>
    <dbReference type="NCBI Taxonomy" id="1977640"/>
    <lineage>
        <taxon>Viruses</taxon>
        <taxon>Varidnaviria</taxon>
        <taxon>Bamfordvirae</taxon>
        <taxon>Nucleocytoviricota</taxon>
        <taxon>Megaviricetes</taxon>
        <taxon>Imitervirales</taxon>
        <taxon>Mimiviridae</taxon>
        <taxon>Klosneuvirinae</taxon>
        <taxon>Klosneuvirus</taxon>
    </lineage>
</organism>
<keyword evidence="4 5" id="KW-0862">Zinc</keyword>
<dbReference type="InterPro" id="IPR001305">
    <property type="entry name" value="HSP_DnaJ_Cys-rich_dom"/>
</dbReference>
<evidence type="ECO:0000256" key="1">
    <source>
        <dbReference type="ARBA" id="ARBA00022723"/>
    </source>
</evidence>
<dbReference type="InterPro" id="IPR001623">
    <property type="entry name" value="DnaJ_domain"/>
</dbReference>
<dbReference type="PROSITE" id="PS51188">
    <property type="entry name" value="ZF_CR"/>
    <property type="match status" value="1"/>
</dbReference>
<name>A0A1V0SJB4_9VIRU</name>
<evidence type="ECO:0000256" key="5">
    <source>
        <dbReference type="PROSITE-ProRule" id="PRU00546"/>
    </source>
</evidence>
<dbReference type="SUPFAM" id="SSF46565">
    <property type="entry name" value="Chaperone J-domain"/>
    <property type="match status" value="1"/>
</dbReference>
<dbReference type="InterPro" id="IPR036410">
    <property type="entry name" value="HSP_DnaJ_Cys-rich_dom_sf"/>
</dbReference>
<dbReference type="GO" id="GO:0006457">
    <property type="term" value="P:protein folding"/>
    <property type="evidence" value="ECO:0007669"/>
    <property type="project" value="InterPro"/>
</dbReference>
<dbReference type="GO" id="GO:0008270">
    <property type="term" value="F:zinc ion binding"/>
    <property type="evidence" value="ECO:0007669"/>
    <property type="project" value="UniProtKB-KW"/>
</dbReference>
<dbReference type="PANTHER" id="PTHR43888">
    <property type="entry name" value="DNAJ-LIKE-2, ISOFORM A-RELATED"/>
    <property type="match status" value="1"/>
</dbReference>
<dbReference type="InterPro" id="IPR044713">
    <property type="entry name" value="DNJA1/2-like"/>
</dbReference>
<dbReference type="Pfam" id="PF00684">
    <property type="entry name" value="DnaJ_CXXCXGXG"/>
    <property type="match status" value="1"/>
</dbReference>
<dbReference type="Gene3D" id="2.60.260.20">
    <property type="entry name" value="Urease metallochaperone UreE, N-terminal domain"/>
    <property type="match status" value="2"/>
</dbReference>
<accession>A0A1V0SJB4</accession>
<dbReference type="CDD" id="cd06257">
    <property type="entry name" value="DnaJ"/>
    <property type="match status" value="1"/>
</dbReference>
<dbReference type="SMART" id="SM00271">
    <property type="entry name" value="DnaJ"/>
    <property type="match status" value="1"/>
</dbReference>
<protein>
    <submittedName>
        <fullName evidence="9">DnaJ domain protein</fullName>
    </submittedName>
</protein>
<evidence type="ECO:0000256" key="2">
    <source>
        <dbReference type="ARBA" id="ARBA00022737"/>
    </source>
</evidence>
<dbReference type="Gene3D" id="2.10.230.10">
    <property type="entry name" value="Heat shock protein DnaJ, cysteine-rich domain"/>
    <property type="match status" value="1"/>
</dbReference>
<feature type="region of interest" description="Disordered" evidence="6">
    <location>
        <begin position="393"/>
        <end position="415"/>
    </location>
</feature>
<evidence type="ECO:0000256" key="6">
    <source>
        <dbReference type="SAM" id="MobiDB-lite"/>
    </source>
</evidence>
<dbReference type="Pfam" id="PF01556">
    <property type="entry name" value="DnaJ_C"/>
    <property type="match status" value="1"/>
</dbReference>
<feature type="domain" description="J" evidence="7">
    <location>
        <begin position="7"/>
        <end position="74"/>
    </location>
</feature>
<dbReference type="InterPro" id="IPR002939">
    <property type="entry name" value="DnaJ_C"/>
</dbReference>
<dbReference type="GO" id="GO:0051082">
    <property type="term" value="F:unfolded protein binding"/>
    <property type="evidence" value="ECO:0007669"/>
    <property type="project" value="InterPro"/>
</dbReference>
<dbReference type="InterPro" id="IPR008971">
    <property type="entry name" value="HSP40/DnaJ_pept-bd"/>
</dbReference>
<evidence type="ECO:0000259" key="8">
    <source>
        <dbReference type="PROSITE" id="PS51188"/>
    </source>
</evidence>
<evidence type="ECO:0000259" key="7">
    <source>
        <dbReference type="PROSITE" id="PS50076"/>
    </source>
</evidence>
<dbReference type="SUPFAM" id="SSF57938">
    <property type="entry name" value="DnaJ/Hsp40 cysteine-rich domain"/>
    <property type="match status" value="1"/>
</dbReference>
<dbReference type="Pfam" id="PF00226">
    <property type="entry name" value="DnaJ"/>
    <property type="match status" value="1"/>
</dbReference>
<dbReference type="FunFam" id="2.10.230.10:FF:000001">
    <property type="entry name" value="DnaJ subfamily A member 2"/>
    <property type="match status" value="1"/>
</dbReference>
<keyword evidence="3 5" id="KW-0863">Zinc-finger</keyword>
<feature type="zinc finger region" description="CR-type" evidence="5">
    <location>
        <begin position="123"/>
        <end position="207"/>
    </location>
</feature>
<evidence type="ECO:0000256" key="3">
    <source>
        <dbReference type="ARBA" id="ARBA00022771"/>
    </source>
</evidence>
<dbReference type="CDD" id="cd10719">
    <property type="entry name" value="DnaJ_zf"/>
    <property type="match status" value="1"/>
</dbReference>
<dbReference type="CDD" id="cd10747">
    <property type="entry name" value="DnaJ_C"/>
    <property type="match status" value="1"/>
</dbReference>
<gene>
    <name evidence="9" type="ORF">Klosneuvirus_2_154</name>
</gene>
<dbReference type="GO" id="GO:0030544">
    <property type="term" value="F:Hsp70 protein binding"/>
    <property type="evidence" value="ECO:0007669"/>
    <property type="project" value="InterPro"/>
</dbReference>
<keyword evidence="1 5" id="KW-0479">Metal-binding</keyword>
<dbReference type="InterPro" id="IPR036869">
    <property type="entry name" value="J_dom_sf"/>
</dbReference>
<reference evidence="9" key="1">
    <citation type="journal article" date="2017" name="Science">
        <title>Giant viruses with an expanded complement of translation system components.</title>
        <authorList>
            <person name="Schulz F."/>
            <person name="Yutin N."/>
            <person name="Ivanova N.N."/>
            <person name="Ortega D.R."/>
            <person name="Lee T.K."/>
            <person name="Vierheilig J."/>
            <person name="Daims H."/>
            <person name="Horn M."/>
            <person name="Wagner M."/>
            <person name="Jensen G.J."/>
            <person name="Kyrpides N.C."/>
            <person name="Koonin E.V."/>
            <person name="Woyke T."/>
        </authorList>
    </citation>
    <scope>NUCLEOTIDE SEQUENCE</scope>
    <source>
        <strain evidence="9">KNV1</strain>
    </source>
</reference>
<dbReference type="PRINTS" id="PR00625">
    <property type="entry name" value="JDOMAIN"/>
</dbReference>
<dbReference type="FunFam" id="2.60.260.20:FF:000003">
    <property type="entry name" value="DnaJ subfamily A member 2"/>
    <property type="match status" value="1"/>
</dbReference>
<proteinExistence type="predicted"/>
<feature type="compositionally biased region" description="Acidic residues" evidence="6">
    <location>
        <begin position="398"/>
        <end position="408"/>
    </location>
</feature>
<sequence>MEDNNESYYDILEVSKDATAVEIRKKKKQLSLKNHPDKLPPAKREWGEDRIKKINEAFEVLNDPEKRKIYDEFGKDGLKEKNHGPPGFNPADFFPQMFARKQQQKNKPLQIHIDMTLEEIYTGKDYTKEIDRLSQCGDCNCTGFQDKKKHNCPSCQGKGMKIEIRQIGPGMMQQSQQVCFECYGSGNDKKASNKCKKCNGNGVFEESYTINFHMDAGCHKGDHIIIKGEGNASPEFNKRGDIVIVVNEISHDIYKRGVVFKGTMNPANLLMEIEIELHESLCGFVRHFKYVSGEELYIDHNEYVKDGELKVMIGKGLPYKGKPYKFGELFIKFKVKYPETLDNDVQLKKKLYEALTGTTYDAKKIHKLPKNITPVDLNEMCDYETLQQLNEMHNNPEFDNDNDQDEDGNVQCAQQ</sequence>
<dbReference type="SUPFAM" id="SSF49493">
    <property type="entry name" value="HSP40/DnaJ peptide-binding domain"/>
    <property type="match status" value="2"/>
</dbReference>
<dbReference type="Gene3D" id="1.10.287.110">
    <property type="entry name" value="DnaJ domain"/>
    <property type="match status" value="1"/>
</dbReference>
<feature type="domain" description="CR-type" evidence="8">
    <location>
        <begin position="123"/>
        <end position="207"/>
    </location>
</feature>
<evidence type="ECO:0000313" key="9">
    <source>
        <dbReference type="EMBL" id="ARF11718.1"/>
    </source>
</evidence>
<dbReference type="PROSITE" id="PS50076">
    <property type="entry name" value="DNAJ_2"/>
    <property type="match status" value="1"/>
</dbReference>